<organism evidence="2">
    <name type="scientific">Tanacetum cinerariifolium</name>
    <name type="common">Dalmatian daisy</name>
    <name type="synonym">Chrysanthemum cinerariifolium</name>
    <dbReference type="NCBI Taxonomy" id="118510"/>
    <lineage>
        <taxon>Eukaryota</taxon>
        <taxon>Viridiplantae</taxon>
        <taxon>Streptophyta</taxon>
        <taxon>Embryophyta</taxon>
        <taxon>Tracheophyta</taxon>
        <taxon>Spermatophyta</taxon>
        <taxon>Magnoliopsida</taxon>
        <taxon>eudicotyledons</taxon>
        <taxon>Gunneridae</taxon>
        <taxon>Pentapetalae</taxon>
        <taxon>asterids</taxon>
        <taxon>campanulids</taxon>
        <taxon>Asterales</taxon>
        <taxon>Asteraceae</taxon>
        <taxon>Asteroideae</taxon>
        <taxon>Anthemideae</taxon>
        <taxon>Anthemidinae</taxon>
        <taxon>Tanacetum</taxon>
    </lineage>
</organism>
<sequence length="123" mass="13325">GKKKLATVKQPKPKPAKEKSSKPTPVPKPKETKEKPVKPSPMSFQAQGQVHVGGVAIREPVAEATRPLLVVEGKGKAIETKEQAAQSLLALHTPKRRSTTDHFILQRRTPATEEGSTRPSAQP</sequence>
<feature type="non-terminal residue" evidence="2">
    <location>
        <position position="1"/>
    </location>
</feature>
<name>A0A699S1T1_TANCI</name>
<feature type="compositionally biased region" description="Basic residues" evidence="1">
    <location>
        <begin position="1"/>
        <end position="14"/>
    </location>
</feature>
<accession>A0A699S1T1</accession>
<dbReference type="EMBL" id="BKCJ011131390">
    <property type="protein sequence ID" value="GFC91380.1"/>
    <property type="molecule type" value="Genomic_DNA"/>
</dbReference>
<feature type="compositionally biased region" description="Basic and acidic residues" evidence="1">
    <location>
        <begin position="28"/>
        <end position="37"/>
    </location>
</feature>
<dbReference type="AlphaFoldDB" id="A0A699S1T1"/>
<protein>
    <submittedName>
        <fullName evidence="2">Uncharacterized protein</fullName>
    </submittedName>
</protein>
<reference evidence="2" key="1">
    <citation type="journal article" date="2019" name="Sci. Rep.">
        <title>Draft genome of Tanacetum cinerariifolium, the natural source of mosquito coil.</title>
        <authorList>
            <person name="Yamashiro T."/>
            <person name="Shiraishi A."/>
            <person name="Satake H."/>
            <person name="Nakayama K."/>
        </authorList>
    </citation>
    <scope>NUCLEOTIDE SEQUENCE</scope>
</reference>
<gene>
    <name evidence="2" type="ORF">Tci_863350</name>
</gene>
<proteinExistence type="predicted"/>
<feature type="region of interest" description="Disordered" evidence="1">
    <location>
        <begin position="1"/>
        <end position="49"/>
    </location>
</feature>
<feature type="region of interest" description="Disordered" evidence="1">
    <location>
        <begin position="92"/>
        <end position="123"/>
    </location>
</feature>
<evidence type="ECO:0000313" key="2">
    <source>
        <dbReference type="EMBL" id="GFC91380.1"/>
    </source>
</evidence>
<comment type="caution">
    <text evidence="2">The sequence shown here is derived from an EMBL/GenBank/DDBJ whole genome shotgun (WGS) entry which is preliminary data.</text>
</comment>
<evidence type="ECO:0000256" key="1">
    <source>
        <dbReference type="SAM" id="MobiDB-lite"/>
    </source>
</evidence>